<name>A0A447STJ0_AVIVO</name>
<keyword evidence="3" id="KW-1185">Reference proteome</keyword>
<feature type="transmembrane region" description="Helical" evidence="1">
    <location>
        <begin position="12"/>
        <end position="36"/>
    </location>
</feature>
<gene>
    <name evidence="2" type="ORF">NCTC3438_02099</name>
</gene>
<reference evidence="2 3" key="1">
    <citation type="submission" date="2018-12" db="EMBL/GenBank/DDBJ databases">
        <authorList>
            <consortium name="Pathogen Informatics"/>
        </authorList>
    </citation>
    <scope>NUCLEOTIDE SEQUENCE [LARGE SCALE GENOMIC DNA]</scope>
    <source>
        <strain evidence="2 3">NCTC3438</strain>
    </source>
</reference>
<dbReference type="AlphaFoldDB" id="A0A447STJ0"/>
<feature type="transmembrane region" description="Helical" evidence="1">
    <location>
        <begin position="56"/>
        <end position="76"/>
    </location>
</feature>
<keyword evidence="1" id="KW-0812">Transmembrane</keyword>
<evidence type="ECO:0000313" key="2">
    <source>
        <dbReference type="EMBL" id="VEB25224.1"/>
    </source>
</evidence>
<dbReference type="RefSeq" id="WP_126373411.1">
    <property type="nucleotide sequence ID" value="NZ_LR134167.1"/>
</dbReference>
<evidence type="ECO:0000256" key="1">
    <source>
        <dbReference type="SAM" id="Phobius"/>
    </source>
</evidence>
<evidence type="ECO:0000313" key="3">
    <source>
        <dbReference type="Proteomes" id="UP000268198"/>
    </source>
</evidence>
<dbReference type="EMBL" id="LR134167">
    <property type="protein sequence ID" value="VEB25224.1"/>
    <property type="molecule type" value="Genomic_DNA"/>
</dbReference>
<protein>
    <submittedName>
        <fullName evidence="2">Uncharacterized protein</fullName>
    </submittedName>
</protein>
<organism evidence="2 3">
    <name type="scientific">Avibacterium volantium</name>
    <name type="common">Pasteurella volantium</name>
    <dbReference type="NCBI Taxonomy" id="762"/>
    <lineage>
        <taxon>Bacteria</taxon>
        <taxon>Pseudomonadati</taxon>
        <taxon>Pseudomonadota</taxon>
        <taxon>Gammaproteobacteria</taxon>
        <taxon>Pasteurellales</taxon>
        <taxon>Pasteurellaceae</taxon>
        <taxon>Avibacterium</taxon>
    </lineage>
</organism>
<keyword evidence="1" id="KW-0472">Membrane</keyword>
<accession>A0A447STJ0</accession>
<dbReference type="Proteomes" id="UP000268198">
    <property type="component" value="Chromosome"/>
</dbReference>
<dbReference type="KEGG" id="avt:NCTC3438_02099"/>
<keyword evidence="1" id="KW-1133">Transmembrane helix</keyword>
<sequence length="190" mass="22197">MKQYNSQYEFKALTISKLILAMSVWIVLFFLIAPFIEQIFNYDIVKKPSVIDISKVYGLILGISFILLLIINQFVISSKYSIKLYEDSIIVFKNRQICHHIPLENINSIVLKISNKPVVGFIQISHNNKLNLRLFNGFIFTFFKEKRILEKIIIDEINPYFDNKTSFKLDKKENSDSITYIYIKNGAVVD</sequence>
<proteinExistence type="predicted"/>